<dbReference type="EMBL" id="JACHCC010000008">
    <property type="protein sequence ID" value="MBB6500979.1"/>
    <property type="molecule type" value="Genomic_DNA"/>
</dbReference>
<dbReference type="Gene3D" id="3.40.50.300">
    <property type="entry name" value="P-loop containing nucleotide triphosphate hydrolases"/>
    <property type="match status" value="1"/>
</dbReference>
<evidence type="ECO:0000313" key="6">
    <source>
        <dbReference type="EMBL" id="MBB6500979.1"/>
    </source>
</evidence>
<dbReference type="PROSITE" id="PS50893">
    <property type="entry name" value="ABC_TRANSPORTER_2"/>
    <property type="match status" value="1"/>
</dbReference>
<comment type="similarity">
    <text evidence="1">Belongs to the ABC transporter superfamily.</text>
</comment>
<evidence type="ECO:0000313" key="7">
    <source>
        <dbReference type="Proteomes" id="UP000521017"/>
    </source>
</evidence>
<feature type="domain" description="ABC transporter" evidence="5">
    <location>
        <begin position="44"/>
        <end position="269"/>
    </location>
</feature>
<evidence type="ECO:0000256" key="1">
    <source>
        <dbReference type="ARBA" id="ARBA00005417"/>
    </source>
</evidence>
<gene>
    <name evidence="6" type="ORF">HDF25_003142</name>
</gene>
<dbReference type="Pfam" id="PF00005">
    <property type="entry name" value="ABC_tran"/>
    <property type="match status" value="1"/>
</dbReference>
<dbReference type="RefSeq" id="WP_184626298.1">
    <property type="nucleotide sequence ID" value="NZ_JACHCC010000008.1"/>
</dbReference>
<dbReference type="CDD" id="cd03220">
    <property type="entry name" value="ABC_KpsT_Wzt"/>
    <property type="match status" value="1"/>
</dbReference>
<protein>
    <submittedName>
        <fullName evidence="6">Lipopolysaccharide transport system ATP-binding protein</fullName>
    </submittedName>
</protein>
<dbReference type="SUPFAM" id="SSF52540">
    <property type="entry name" value="P-loop containing nucleoside triphosphate hydrolases"/>
    <property type="match status" value="1"/>
</dbReference>
<sequence length="421" mass="46915">MKNISLEVENVSKQYRLGEVGTGTLSHDLNRFWARLRGKEDPFLKIGETNDRSVKGNSDYVWALNDINFQIEQGDAVGIIGRNGAGKSTLLKLLSKVTSPTTGNIKVKGRIASLLEVGTGFHPEMTGRENIFLNGAILGMTKKEIKRKFDEIVDFSGVERYIDTPVKRYSSGMYVRLAFAVAAHLESEILIVDEVLAVGDAEFQKKCLGKMNTVSQGEGRTVLFVSHNMVAVKELCTKGILMRNGTIDYKGLTIDTIHEYQKDAATNARYIHEGSPESAYGNRNIRILEFAAIPASGQDLNIESGIAVKLRFYNYTPNIALDTTFELRTVDETVVFHVGAFIKDKQNLKIGEYTVEFVIPANILNAGNYYFKLFFGKDQTELLLGADNLIGFEVENVKMGIKTHVYPGIIRPKFDYKINVS</sequence>
<dbReference type="InterPro" id="IPR015860">
    <property type="entry name" value="ABC_transpr_TagH-like"/>
</dbReference>
<dbReference type="SMART" id="SM00382">
    <property type="entry name" value="AAA"/>
    <property type="match status" value="1"/>
</dbReference>
<name>A0A7X0J5E7_9SPHI</name>
<dbReference type="InterPro" id="IPR050683">
    <property type="entry name" value="Bact_Polysacc_Export_ATP-bd"/>
</dbReference>
<dbReference type="InterPro" id="IPR027417">
    <property type="entry name" value="P-loop_NTPase"/>
</dbReference>
<reference evidence="6 7" key="1">
    <citation type="submission" date="2020-08" db="EMBL/GenBank/DDBJ databases">
        <title>Genomic Encyclopedia of Type Strains, Phase IV (KMG-V): Genome sequencing to study the core and pangenomes of soil and plant-associated prokaryotes.</title>
        <authorList>
            <person name="Whitman W."/>
        </authorList>
    </citation>
    <scope>NUCLEOTIDE SEQUENCE [LARGE SCALE GENOMIC DNA]</scope>
    <source>
        <strain evidence="6 7">M2T3</strain>
    </source>
</reference>
<dbReference type="AlphaFoldDB" id="A0A7X0J5E7"/>
<dbReference type="PANTHER" id="PTHR46743:SF2">
    <property type="entry name" value="TEICHOIC ACIDS EXPORT ATP-BINDING PROTEIN TAGH"/>
    <property type="match status" value="1"/>
</dbReference>
<evidence type="ECO:0000256" key="3">
    <source>
        <dbReference type="ARBA" id="ARBA00022741"/>
    </source>
</evidence>
<evidence type="ECO:0000259" key="5">
    <source>
        <dbReference type="PROSITE" id="PS50893"/>
    </source>
</evidence>
<evidence type="ECO:0000256" key="4">
    <source>
        <dbReference type="ARBA" id="ARBA00022840"/>
    </source>
</evidence>
<keyword evidence="2" id="KW-0813">Transport</keyword>
<dbReference type="Proteomes" id="UP000521017">
    <property type="component" value="Unassembled WGS sequence"/>
</dbReference>
<dbReference type="InterPro" id="IPR003593">
    <property type="entry name" value="AAA+_ATPase"/>
</dbReference>
<comment type="caution">
    <text evidence="6">The sequence shown here is derived from an EMBL/GenBank/DDBJ whole genome shotgun (WGS) entry which is preliminary data.</text>
</comment>
<dbReference type="GO" id="GO:0140359">
    <property type="term" value="F:ABC-type transporter activity"/>
    <property type="evidence" value="ECO:0007669"/>
    <property type="project" value="InterPro"/>
</dbReference>
<evidence type="ECO:0000256" key="2">
    <source>
        <dbReference type="ARBA" id="ARBA00022448"/>
    </source>
</evidence>
<dbReference type="GO" id="GO:0005524">
    <property type="term" value="F:ATP binding"/>
    <property type="evidence" value="ECO:0007669"/>
    <property type="project" value="UniProtKB-KW"/>
</dbReference>
<dbReference type="InterPro" id="IPR003439">
    <property type="entry name" value="ABC_transporter-like_ATP-bd"/>
</dbReference>
<keyword evidence="3" id="KW-0547">Nucleotide-binding</keyword>
<dbReference type="GO" id="GO:0016887">
    <property type="term" value="F:ATP hydrolysis activity"/>
    <property type="evidence" value="ECO:0007669"/>
    <property type="project" value="InterPro"/>
</dbReference>
<dbReference type="GO" id="GO:0016020">
    <property type="term" value="C:membrane"/>
    <property type="evidence" value="ECO:0007669"/>
    <property type="project" value="InterPro"/>
</dbReference>
<keyword evidence="4 6" id="KW-0067">ATP-binding</keyword>
<organism evidence="6 7">
    <name type="scientific">Pedobacter cryoconitis</name>
    <dbReference type="NCBI Taxonomy" id="188932"/>
    <lineage>
        <taxon>Bacteria</taxon>
        <taxon>Pseudomonadati</taxon>
        <taxon>Bacteroidota</taxon>
        <taxon>Sphingobacteriia</taxon>
        <taxon>Sphingobacteriales</taxon>
        <taxon>Sphingobacteriaceae</taxon>
        <taxon>Pedobacter</taxon>
    </lineage>
</organism>
<dbReference type="PANTHER" id="PTHR46743">
    <property type="entry name" value="TEICHOIC ACIDS EXPORT ATP-BINDING PROTEIN TAGH"/>
    <property type="match status" value="1"/>
</dbReference>
<proteinExistence type="inferred from homology"/>
<accession>A0A7X0J5E7</accession>